<dbReference type="PRINTS" id="PR00106">
    <property type="entry name" value="DNAPOLB"/>
</dbReference>
<evidence type="ECO:0000256" key="7">
    <source>
        <dbReference type="ARBA" id="ARBA00049244"/>
    </source>
</evidence>
<dbReference type="PANTHER" id="PTHR10322">
    <property type="entry name" value="DNA POLYMERASE CATALYTIC SUBUNIT"/>
    <property type="match status" value="1"/>
</dbReference>
<dbReference type="InterPro" id="IPR006134">
    <property type="entry name" value="DNA-dir_DNA_pol_B_multi_dom"/>
</dbReference>
<dbReference type="Gene3D" id="3.90.1600.10">
    <property type="entry name" value="Palm domain of DNA polymerase"/>
    <property type="match status" value="1"/>
</dbReference>
<evidence type="ECO:0000313" key="11">
    <source>
        <dbReference type="Proteomes" id="UP001153678"/>
    </source>
</evidence>
<feature type="coiled-coil region" evidence="8">
    <location>
        <begin position="132"/>
        <end position="188"/>
    </location>
</feature>
<dbReference type="InterPro" id="IPR043502">
    <property type="entry name" value="DNA/RNA_pol_sf"/>
</dbReference>
<keyword evidence="6" id="KW-0238">DNA-binding</keyword>
<comment type="similarity">
    <text evidence="1">Belongs to the DNA polymerase type-B family.</text>
</comment>
<keyword evidence="3" id="KW-0808">Transferase</keyword>
<feature type="domain" description="DNA-directed DNA polymerase family B multifunctional" evidence="9">
    <location>
        <begin position="27"/>
        <end position="143"/>
    </location>
</feature>
<dbReference type="SUPFAM" id="SSF56672">
    <property type="entry name" value="DNA/RNA polymerases"/>
    <property type="match status" value="1"/>
</dbReference>
<organism evidence="10 11">
    <name type="scientific">Funneliformis geosporum</name>
    <dbReference type="NCBI Taxonomy" id="1117311"/>
    <lineage>
        <taxon>Eukaryota</taxon>
        <taxon>Fungi</taxon>
        <taxon>Fungi incertae sedis</taxon>
        <taxon>Mucoromycota</taxon>
        <taxon>Glomeromycotina</taxon>
        <taxon>Glomeromycetes</taxon>
        <taxon>Glomerales</taxon>
        <taxon>Glomeraceae</taxon>
        <taxon>Funneliformis</taxon>
    </lineage>
</organism>
<dbReference type="EMBL" id="CAMKVN010000281">
    <property type="protein sequence ID" value="CAI2166167.1"/>
    <property type="molecule type" value="Genomic_DNA"/>
</dbReference>
<evidence type="ECO:0000256" key="5">
    <source>
        <dbReference type="ARBA" id="ARBA00022932"/>
    </source>
</evidence>
<dbReference type="InterPro" id="IPR050240">
    <property type="entry name" value="DNA_pol_type-B"/>
</dbReference>
<evidence type="ECO:0000256" key="1">
    <source>
        <dbReference type="ARBA" id="ARBA00005755"/>
    </source>
</evidence>
<dbReference type="EC" id="2.7.7.7" evidence="2"/>
<dbReference type="GO" id="GO:0003677">
    <property type="term" value="F:DNA binding"/>
    <property type="evidence" value="ECO:0007669"/>
    <property type="project" value="UniProtKB-KW"/>
</dbReference>
<dbReference type="PANTHER" id="PTHR10322:SF23">
    <property type="entry name" value="DNA POLYMERASE DELTA CATALYTIC SUBUNIT"/>
    <property type="match status" value="1"/>
</dbReference>
<comment type="catalytic activity">
    <reaction evidence="7">
        <text>DNA(n) + a 2'-deoxyribonucleoside 5'-triphosphate = DNA(n+1) + diphosphate</text>
        <dbReference type="Rhea" id="RHEA:22508"/>
        <dbReference type="Rhea" id="RHEA-COMP:17339"/>
        <dbReference type="Rhea" id="RHEA-COMP:17340"/>
        <dbReference type="ChEBI" id="CHEBI:33019"/>
        <dbReference type="ChEBI" id="CHEBI:61560"/>
        <dbReference type="ChEBI" id="CHEBI:173112"/>
        <dbReference type="EC" id="2.7.7.7"/>
    </reaction>
</comment>
<keyword evidence="5" id="KW-0239">DNA-directed DNA polymerase</keyword>
<keyword evidence="11" id="KW-1185">Reference proteome</keyword>
<comment type="caution">
    <text evidence="10">The sequence shown here is derived from an EMBL/GenBank/DDBJ whole genome shotgun (WGS) entry which is preliminary data.</text>
</comment>
<evidence type="ECO:0000256" key="4">
    <source>
        <dbReference type="ARBA" id="ARBA00022695"/>
    </source>
</evidence>
<dbReference type="GO" id="GO:0006261">
    <property type="term" value="P:DNA-templated DNA replication"/>
    <property type="evidence" value="ECO:0007669"/>
    <property type="project" value="TreeGrafter"/>
</dbReference>
<name>A0A9W4WV88_9GLOM</name>
<dbReference type="InterPro" id="IPR006172">
    <property type="entry name" value="DNA-dir_DNA_pol_B"/>
</dbReference>
<sequence>MKVCNLLGAYAFDRGMLISMIPWESSMIGKYPGAYVLPPCHGLENKRPVTGLNFTSLYPSIIMAYNLSPEKIITDPCQLSALSWEKYDTHHIDFALNGQKIEGWVIRHDDIEKNMGLYPRVLIDLFQKRAKVKAQFNALAKMKEQIELLQSRASLHNISLEDALFRLLDEKEKEVQNIETHLSGALNHLYENNSADELSFRKKKLLELVYGWKYLLQRHVVSGYMCANFKQSALKIYMNTFYGEAGNSISPFFFLHLARGVTSAGQDNLKDVASYVGKLGFGIKYGDTDSLYLTCPHEIFKECDAMFGSNALSKLEYWNEMVRITMQAMDDLRNKVNIYLIEKSKSTFLKMAYEEVLFPVVFTGKKKYFGMPHEHFPNFHSNKLFIKGIDIVKQGRSKLFKDIGDDIMRKALSIKNETSLLDIVQNVLANAINSTDWNFDDFIQTDA</sequence>
<keyword evidence="8" id="KW-0175">Coiled coil</keyword>
<protein>
    <recommendedName>
        <fullName evidence="2">DNA-directed DNA polymerase</fullName>
        <ecNumber evidence="2">2.7.7.7</ecNumber>
    </recommendedName>
</protein>
<gene>
    <name evidence="10" type="ORF">FWILDA_LOCUS2437</name>
</gene>
<reference evidence="10" key="1">
    <citation type="submission" date="2022-08" db="EMBL/GenBank/DDBJ databases">
        <authorList>
            <person name="Kallberg Y."/>
            <person name="Tangrot J."/>
            <person name="Rosling A."/>
        </authorList>
    </citation>
    <scope>NUCLEOTIDE SEQUENCE</scope>
    <source>
        <strain evidence="10">Wild A</strain>
    </source>
</reference>
<accession>A0A9W4WV88</accession>
<dbReference type="AlphaFoldDB" id="A0A9W4WV88"/>
<evidence type="ECO:0000256" key="3">
    <source>
        <dbReference type="ARBA" id="ARBA00022679"/>
    </source>
</evidence>
<dbReference type="GO" id="GO:0000166">
    <property type="term" value="F:nucleotide binding"/>
    <property type="evidence" value="ECO:0007669"/>
    <property type="project" value="InterPro"/>
</dbReference>
<dbReference type="Proteomes" id="UP001153678">
    <property type="component" value="Unassembled WGS sequence"/>
</dbReference>
<dbReference type="OrthoDB" id="2156839at2759"/>
<evidence type="ECO:0000259" key="9">
    <source>
        <dbReference type="Pfam" id="PF00136"/>
    </source>
</evidence>
<evidence type="ECO:0000256" key="6">
    <source>
        <dbReference type="ARBA" id="ARBA00023125"/>
    </source>
</evidence>
<evidence type="ECO:0000256" key="8">
    <source>
        <dbReference type="SAM" id="Coils"/>
    </source>
</evidence>
<dbReference type="Pfam" id="PF00136">
    <property type="entry name" value="DNA_pol_B"/>
    <property type="match status" value="2"/>
</dbReference>
<dbReference type="PROSITE" id="PS00116">
    <property type="entry name" value="DNA_POLYMERASE_B"/>
    <property type="match status" value="1"/>
</dbReference>
<dbReference type="InterPro" id="IPR023211">
    <property type="entry name" value="DNA_pol_palm_dom_sf"/>
</dbReference>
<evidence type="ECO:0000313" key="10">
    <source>
        <dbReference type="EMBL" id="CAI2166167.1"/>
    </source>
</evidence>
<dbReference type="GO" id="GO:0003887">
    <property type="term" value="F:DNA-directed DNA polymerase activity"/>
    <property type="evidence" value="ECO:0007669"/>
    <property type="project" value="UniProtKB-KW"/>
</dbReference>
<proteinExistence type="inferred from homology"/>
<evidence type="ECO:0000256" key="2">
    <source>
        <dbReference type="ARBA" id="ARBA00012417"/>
    </source>
</evidence>
<keyword evidence="4" id="KW-0548">Nucleotidyltransferase</keyword>
<feature type="domain" description="DNA-directed DNA polymerase family B multifunctional" evidence="9">
    <location>
        <begin position="227"/>
        <end position="431"/>
    </location>
</feature>
<dbReference type="InterPro" id="IPR017964">
    <property type="entry name" value="DNA-dir_DNA_pol_B_CS"/>
</dbReference>